<feature type="region of interest" description="Disordered" evidence="2">
    <location>
        <begin position="269"/>
        <end position="409"/>
    </location>
</feature>
<dbReference type="OrthoDB" id="5990206at2759"/>
<proteinExistence type="predicted"/>
<evidence type="ECO:0000256" key="1">
    <source>
        <dbReference type="SAM" id="Coils"/>
    </source>
</evidence>
<feature type="compositionally biased region" description="Polar residues" evidence="2">
    <location>
        <begin position="1"/>
        <end position="22"/>
    </location>
</feature>
<organism evidence="3 4">
    <name type="scientific">Desmophyllum pertusum</name>
    <dbReference type="NCBI Taxonomy" id="174260"/>
    <lineage>
        <taxon>Eukaryota</taxon>
        <taxon>Metazoa</taxon>
        <taxon>Cnidaria</taxon>
        <taxon>Anthozoa</taxon>
        <taxon>Hexacorallia</taxon>
        <taxon>Scleractinia</taxon>
        <taxon>Caryophylliina</taxon>
        <taxon>Caryophylliidae</taxon>
        <taxon>Desmophyllum</taxon>
    </lineage>
</organism>
<feature type="compositionally biased region" description="Basic and acidic residues" evidence="2">
    <location>
        <begin position="347"/>
        <end position="365"/>
    </location>
</feature>
<evidence type="ECO:0000313" key="3">
    <source>
        <dbReference type="EMBL" id="KAJ7375866.1"/>
    </source>
</evidence>
<dbReference type="Proteomes" id="UP001163046">
    <property type="component" value="Unassembled WGS sequence"/>
</dbReference>
<evidence type="ECO:0000256" key="2">
    <source>
        <dbReference type="SAM" id="MobiDB-lite"/>
    </source>
</evidence>
<keyword evidence="4" id="KW-1185">Reference proteome</keyword>
<accession>A0A9X0CUB8</accession>
<name>A0A9X0CUB8_9CNID</name>
<gene>
    <name evidence="3" type="ORF">OS493_038365</name>
</gene>
<feature type="compositionally biased region" description="Polar residues" evidence="2">
    <location>
        <begin position="366"/>
        <end position="381"/>
    </location>
</feature>
<feature type="region of interest" description="Disordered" evidence="2">
    <location>
        <begin position="1"/>
        <end position="55"/>
    </location>
</feature>
<reference evidence="3" key="1">
    <citation type="submission" date="2023-01" db="EMBL/GenBank/DDBJ databases">
        <title>Genome assembly of the deep-sea coral Lophelia pertusa.</title>
        <authorList>
            <person name="Herrera S."/>
            <person name="Cordes E."/>
        </authorList>
    </citation>
    <scope>NUCLEOTIDE SEQUENCE</scope>
    <source>
        <strain evidence="3">USNM1676648</strain>
        <tissue evidence="3">Polyp</tissue>
    </source>
</reference>
<feature type="compositionally biased region" description="Low complexity" evidence="2">
    <location>
        <begin position="329"/>
        <end position="340"/>
    </location>
</feature>
<protein>
    <submittedName>
        <fullName evidence="3">Uncharacterized protein</fullName>
    </submittedName>
</protein>
<dbReference type="EMBL" id="MU826444">
    <property type="protein sequence ID" value="KAJ7375866.1"/>
    <property type="molecule type" value="Genomic_DNA"/>
</dbReference>
<sequence length="458" mass="51586">MWCDSFTDSEPSQLSQVNSSAPLQIPWSLGEQRQQDDVTEQDMQQASGGSMLPPQPHFQYEAWSSDSSEQVNCPFEAASYTWQSPEGYEQTSCTVQPENWASNDDVTGKFEGKSVVVVKIQSLRSVNVTLDEDIEEQKRRNSSLIKRFAEAKEQLNTMRENAVQLYNESQSLDKTTEKFSKQLDQEERKLAKTVATKRVEIAEIIADAAMVTSLREQKEQVATEIAQLQGDWIDADIDVDNLTQKFQYELGAMILFPFWKLEDELDRVQSEGDSSVNEDSEEQRDDNYGNYDDDGGEDNADKKSASSSKENLEENSQQKSKENLEENSEQNSENVENNSEGYSADDSQQRSDENLEVNSRARSEETSITSGKVSINETIISMNHDESTPHESASICSSSPRPSVDESSGVETGYECIDLSFAQHAAPKKQKKKISRCTRFGRWLRRLCCIPRGNKDAG</sequence>
<feature type="compositionally biased region" description="Low complexity" evidence="2">
    <location>
        <begin position="392"/>
        <end position="407"/>
    </location>
</feature>
<evidence type="ECO:0000313" key="4">
    <source>
        <dbReference type="Proteomes" id="UP001163046"/>
    </source>
</evidence>
<dbReference type="AlphaFoldDB" id="A0A9X0CUB8"/>
<comment type="caution">
    <text evidence="3">The sequence shown here is derived from an EMBL/GenBank/DDBJ whole genome shotgun (WGS) entry which is preliminary data.</text>
</comment>
<feature type="coiled-coil region" evidence="1">
    <location>
        <begin position="120"/>
        <end position="168"/>
    </location>
</feature>
<keyword evidence="1" id="KW-0175">Coiled coil</keyword>